<accession>A0A1I0S772</accession>
<evidence type="ECO:0000313" key="2">
    <source>
        <dbReference type="Proteomes" id="UP000199310"/>
    </source>
</evidence>
<protein>
    <submittedName>
        <fullName evidence="1">RHS repeat-associated core domain-containing protein</fullName>
    </submittedName>
</protein>
<name>A0A1I0S772_9BACT</name>
<evidence type="ECO:0000313" key="1">
    <source>
        <dbReference type="EMBL" id="SEW51581.1"/>
    </source>
</evidence>
<reference evidence="2" key="1">
    <citation type="submission" date="2016-10" db="EMBL/GenBank/DDBJ databases">
        <authorList>
            <person name="Varghese N."/>
            <person name="Submissions S."/>
        </authorList>
    </citation>
    <scope>NUCLEOTIDE SEQUENCE [LARGE SCALE GENOMIC DNA]</scope>
    <source>
        <strain evidence="2">DSM 3695</strain>
    </source>
</reference>
<proteinExistence type="predicted"/>
<dbReference type="Proteomes" id="UP000199310">
    <property type="component" value="Unassembled WGS sequence"/>
</dbReference>
<dbReference type="Gene3D" id="2.180.10.10">
    <property type="entry name" value="RHS repeat-associated core"/>
    <property type="match status" value="1"/>
</dbReference>
<sequence>MHYYPFGLTMAGISSNALKGVNYPENRLKYNGKELQSKEFGDGSGLEWYDYGSRMYDQQIGRWHVVDPLSDSMRRFSPYNYAFDNPLRFIDRDGRAPTDWVRYVNESGQISVTWDKSVTDQKSAVALYGKEAKDLGQQSIWYSNTNGSQTWALGKGGKFHELQSNSTISAVSTVADVTSNTIVPVAEAGFSTAGRILSGAGATAAELSDVAMASKVAGIAGKVLGAAGIGLTVLDAATSERGFTTKHAIDLTMGLLDLFQGQAQRSELHGSLGI</sequence>
<dbReference type="PANTHER" id="PTHR32305">
    <property type="match status" value="1"/>
</dbReference>
<dbReference type="RefSeq" id="WP_089897963.1">
    <property type="nucleotide sequence ID" value="NZ_FOJG01000002.1"/>
</dbReference>
<dbReference type="PANTHER" id="PTHR32305:SF15">
    <property type="entry name" value="PROTEIN RHSA-RELATED"/>
    <property type="match status" value="1"/>
</dbReference>
<dbReference type="STRING" id="29529.SAMN04488122_4339"/>
<keyword evidence="2" id="KW-1185">Reference proteome</keyword>
<organism evidence="1 2">
    <name type="scientific">Chitinophaga arvensicola</name>
    <dbReference type="NCBI Taxonomy" id="29529"/>
    <lineage>
        <taxon>Bacteria</taxon>
        <taxon>Pseudomonadati</taxon>
        <taxon>Bacteroidota</taxon>
        <taxon>Chitinophagia</taxon>
        <taxon>Chitinophagales</taxon>
        <taxon>Chitinophagaceae</taxon>
        <taxon>Chitinophaga</taxon>
    </lineage>
</organism>
<dbReference type="AlphaFoldDB" id="A0A1I0S772"/>
<gene>
    <name evidence="1" type="ORF">SAMN04488122_4339</name>
</gene>
<dbReference type="EMBL" id="FOJG01000002">
    <property type="protein sequence ID" value="SEW51581.1"/>
    <property type="molecule type" value="Genomic_DNA"/>
</dbReference>
<dbReference type="NCBIfam" id="TIGR03696">
    <property type="entry name" value="Rhs_assc_core"/>
    <property type="match status" value="1"/>
</dbReference>
<dbReference type="OrthoDB" id="667524at2"/>
<dbReference type="InterPro" id="IPR022385">
    <property type="entry name" value="Rhs_assc_core"/>
</dbReference>
<dbReference type="InterPro" id="IPR050708">
    <property type="entry name" value="T6SS_VgrG/RHS"/>
</dbReference>